<evidence type="ECO:0000256" key="2">
    <source>
        <dbReference type="SAM" id="SignalP"/>
    </source>
</evidence>
<feature type="chain" id="PRO_5021404799" evidence="2">
    <location>
        <begin position="23"/>
        <end position="122"/>
    </location>
</feature>
<keyword evidence="2" id="KW-0732">Signal</keyword>
<comment type="caution">
    <text evidence="3">The sequence shown here is derived from an EMBL/GenBank/DDBJ whole genome shotgun (WGS) entry which is preliminary data.</text>
</comment>
<feature type="region of interest" description="Disordered" evidence="1">
    <location>
        <begin position="38"/>
        <end position="95"/>
    </location>
</feature>
<feature type="compositionally biased region" description="Polar residues" evidence="1">
    <location>
        <begin position="56"/>
        <end position="68"/>
    </location>
</feature>
<protein>
    <submittedName>
        <fullName evidence="3">Uncharacterized protein</fullName>
    </submittedName>
</protein>
<feature type="compositionally biased region" description="Basic and acidic residues" evidence="1">
    <location>
        <begin position="38"/>
        <end position="51"/>
    </location>
</feature>
<gene>
    <name evidence="3" type="ORF">fugu_008701</name>
</gene>
<evidence type="ECO:0000313" key="4">
    <source>
        <dbReference type="Proteomes" id="UP000516260"/>
    </source>
</evidence>
<sequence>MLQRLILKVLPGIALIAPPCLAGTNILVTAAEVWGAEKGRDENRKRIESKSRPFPASNTKAPDGTSGNSRRHRGDGAVTAGSRQTRRQGSEFLLSLKVPTPPPRLKYGQIRWNWVCFCSVTG</sequence>
<proteinExistence type="predicted"/>
<reference evidence="3 4" key="1">
    <citation type="submission" date="2019-04" db="EMBL/GenBank/DDBJ databases">
        <title>The sequence and de novo assembly of Takifugu bimaculatus genome using PacBio and Hi-C technologies.</title>
        <authorList>
            <person name="Xu P."/>
            <person name="Liu B."/>
            <person name="Zhou Z."/>
        </authorList>
    </citation>
    <scope>NUCLEOTIDE SEQUENCE [LARGE SCALE GENOMIC DNA]</scope>
    <source>
        <strain evidence="3">TB-2018</strain>
        <tissue evidence="3">Muscle</tissue>
    </source>
</reference>
<accession>A0A4Z2AWH6</accession>
<feature type="signal peptide" evidence="2">
    <location>
        <begin position="1"/>
        <end position="22"/>
    </location>
</feature>
<evidence type="ECO:0000313" key="3">
    <source>
        <dbReference type="EMBL" id="TNM84523.1"/>
    </source>
</evidence>
<keyword evidence="4" id="KW-1185">Reference proteome</keyword>
<dbReference type="Proteomes" id="UP000516260">
    <property type="component" value="Chromosome 9"/>
</dbReference>
<evidence type="ECO:0000256" key="1">
    <source>
        <dbReference type="SAM" id="MobiDB-lite"/>
    </source>
</evidence>
<organism evidence="3 4">
    <name type="scientific">Takifugu bimaculatus</name>
    <dbReference type="NCBI Taxonomy" id="433685"/>
    <lineage>
        <taxon>Eukaryota</taxon>
        <taxon>Metazoa</taxon>
        <taxon>Chordata</taxon>
        <taxon>Craniata</taxon>
        <taxon>Vertebrata</taxon>
        <taxon>Euteleostomi</taxon>
        <taxon>Actinopterygii</taxon>
        <taxon>Neopterygii</taxon>
        <taxon>Teleostei</taxon>
        <taxon>Neoteleostei</taxon>
        <taxon>Acanthomorphata</taxon>
        <taxon>Eupercaria</taxon>
        <taxon>Tetraodontiformes</taxon>
        <taxon>Tetradontoidea</taxon>
        <taxon>Tetraodontidae</taxon>
        <taxon>Takifugu</taxon>
    </lineage>
</organism>
<dbReference type="EMBL" id="SWLE01000022">
    <property type="protein sequence ID" value="TNM84523.1"/>
    <property type="molecule type" value="Genomic_DNA"/>
</dbReference>
<dbReference type="AlphaFoldDB" id="A0A4Z2AWH6"/>
<name>A0A4Z2AWH6_9TELE</name>